<dbReference type="Proteomes" id="UP001234178">
    <property type="component" value="Unassembled WGS sequence"/>
</dbReference>
<dbReference type="SUPFAM" id="SSF49842">
    <property type="entry name" value="TNF-like"/>
    <property type="match status" value="1"/>
</dbReference>
<keyword evidence="3" id="KW-0732">Signal</keyword>
<accession>A0ABR0ANF1</accession>
<dbReference type="PANTHER" id="PTHR22923">
    <property type="entry name" value="CEREBELLIN-RELATED"/>
    <property type="match status" value="1"/>
</dbReference>
<name>A0ABR0ANF1_9CRUS</name>
<dbReference type="InterPro" id="IPR001073">
    <property type="entry name" value="C1q_dom"/>
</dbReference>
<evidence type="ECO:0000313" key="5">
    <source>
        <dbReference type="EMBL" id="KAK4026655.1"/>
    </source>
</evidence>
<evidence type="ECO:0000259" key="4">
    <source>
        <dbReference type="PROSITE" id="PS50871"/>
    </source>
</evidence>
<dbReference type="InterPro" id="IPR008983">
    <property type="entry name" value="Tumour_necrosis_fac-like_dom"/>
</dbReference>
<organism evidence="5 6">
    <name type="scientific">Daphnia magna</name>
    <dbReference type="NCBI Taxonomy" id="35525"/>
    <lineage>
        <taxon>Eukaryota</taxon>
        <taxon>Metazoa</taxon>
        <taxon>Ecdysozoa</taxon>
        <taxon>Arthropoda</taxon>
        <taxon>Crustacea</taxon>
        <taxon>Branchiopoda</taxon>
        <taxon>Diplostraca</taxon>
        <taxon>Cladocera</taxon>
        <taxon>Anomopoda</taxon>
        <taxon>Daphniidae</taxon>
        <taxon>Daphnia</taxon>
    </lineage>
</organism>
<reference evidence="5 6" key="1">
    <citation type="journal article" date="2023" name="Nucleic Acids Res.">
        <title>The hologenome of Daphnia magna reveals possible DNA methylation and microbiome-mediated evolution of the host genome.</title>
        <authorList>
            <person name="Chaturvedi A."/>
            <person name="Li X."/>
            <person name="Dhandapani V."/>
            <person name="Marshall H."/>
            <person name="Kissane S."/>
            <person name="Cuenca-Cambronero M."/>
            <person name="Asole G."/>
            <person name="Calvet F."/>
            <person name="Ruiz-Romero M."/>
            <person name="Marangio P."/>
            <person name="Guigo R."/>
            <person name="Rago D."/>
            <person name="Mirbahai L."/>
            <person name="Eastwood N."/>
            <person name="Colbourne J.K."/>
            <person name="Zhou J."/>
            <person name="Mallon E."/>
            <person name="Orsini L."/>
        </authorList>
    </citation>
    <scope>NUCLEOTIDE SEQUENCE [LARGE SCALE GENOMIC DNA]</scope>
    <source>
        <strain evidence="5">LRV0_1</strain>
    </source>
</reference>
<protein>
    <recommendedName>
        <fullName evidence="4">C1q domain-containing protein</fullName>
    </recommendedName>
</protein>
<dbReference type="SMART" id="SM00110">
    <property type="entry name" value="C1Q"/>
    <property type="match status" value="1"/>
</dbReference>
<feature type="domain" description="C1q" evidence="4">
    <location>
        <begin position="25"/>
        <end position="176"/>
    </location>
</feature>
<evidence type="ECO:0000256" key="1">
    <source>
        <dbReference type="ARBA" id="ARBA00004613"/>
    </source>
</evidence>
<comment type="caution">
    <text evidence="5">The sequence shown here is derived from an EMBL/GenBank/DDBJ whole genome shotgun (WGS) entry which is preliminary data.</text>
</comment>
<evidence type="ECO:0000313" key="6">
    <source>
        <dbReference type="Proteomes" id="UP001234178"/>
    </source>
</evidence>
<dbReference type="PANTHER" id="PTHR22923:SF62">
    <property type="entry name" value="CVP18"/>
    <property type="match status" value="1"/>
</dbReference>
<comment type="subcellular location">
    <subcellularLocation>
        <location evidence="1">Secreted</location>
    </subcellularLocation>
</comment>
<evidence type="ECO:0000256" key="3">
    <source>
        <dbReference type="ARBA" id="ARBA00022729"/>
    </source>
</evidence>
<dbReference type="InterPro" id="IPR050822">
    <property type="entry name" value="Cerebellin_Synaptic_Org"/>
</dbReference>
<dbReference type="Pfam" id="PF00386">
    <property type="entry name" value="C1q"/>
    <property type="match status" value="1"/>
</dbReference>
<sequence>MIIDDFFELLFIMSGFQKWIGYQNVKSMPTYFYVQKTKRFSAKNTPIPFERAILNIGGAMNLESGKFKAPVAGTYFFSFIGLVQYPITSTVLNELSVMLYQNGQVVGRGQFNEVDAVNNVYYLSPVTVQSTLMLKAGDEVWLEASYGLFSVGYLFDSDGTRYTHFNGWLLEEDIAHSL</sequence>
<keyword evidence="2" id="KW-0964">Secreted</keyword>
<dbReference type="EMBL" id="JAOYFB010000038">
    <property type="protein sequence ID" value="KAK4026655.1"/>
    <property type="molecule type" value="Genomic_DNA"/>
</dbReference>
<dbReference type="Gene3D" id="2.60.120.40">
    <property type="match status" value="1"/>
</dbReference>
<evidence type="ECO:0000256" key="2">
    <source>
        <dbReference type="ARBA" id="ARBA00022525"/>
    </source>
</evidence>
<gene>
    <name evidence="5" type="ORF">OUZ56_015682</name>
</gene>
<proteinExistence type="predicted"/>
<dbReference type="PROSITE" id="PS50871">
    <property type="entry name" value="C1Q"/>
    <property type="match status" value="1"/>
</dbReference>
<keyword evidence="6" id="KW-1185">Reference proteome</keyword>